<reference evidence="1 2" key="1">
    <citation type="journal article" date="2023" name="Microbiol. Resour. Announc.">
        <title>Complete Genome Sequence of Imperialibacter roseus strain P4T.</title>
        <authorList>
            <person name="Tizabi D.R."/>
            <person name="Bachvaroff T."/>
            <person name="Hill R.T."/>
        </authorList>
    </citation>
    <scope>NUCLEOTIDE SEQUENCE [LARGE SCALE GENOMIC DNA]</scope>
    <source>
        <strain evidence="1 2">P4T</strain>
    </source>
</reference>
<keyword evidence="2" id="KW-1185">Reference proteome</keyword>
<gene>
    <name evidence="1" type="ORF">RT717_00930</name>
</gene>
<dbReference type="EMBL" id="CP136051">
    <property type="protein sequence ID" value="WOK07183.1"/>
    <property type="molecule type" value="Genomic_DNA"/>
</dbReference>
<protein>
    <recommendedName>
        <fullName evidence="3">Sigma-70 family RNA polymerase sigma factor</fullName>
    </recommendedName>
</protein>
<dbReference type="RefSeq" id="WP_317489869.1">
    <property type="nucleotide sequence ID" value="NZ_CP136051.1"/>
</dbReference>
<dbReference type="Proteomes" id="UP001302349">
    <property type="component" value="Chromosome"/>
</dbReference>
<proteinExistence type="predicted"/>
<name>A0ABZ0IQ68_9BACT</name>
<organism evidence="1 2">
    <name type="scientific">Imperialibacter roseus</name>
    <dbReference type="NCBI Taxonomy" id="1324217"/>
    <lineage>
        <taxon>Bacteria</taxon>
        <taxon>Pseudomonadati</taxon>
        <taxon>Bacteroidota</taxon>
        <taxon>Cytophagia</taxon>
        <taxon>Cytophagales</taxon>
        <taxon>Flammeovirgaceae</taxon>
        <taxon>Imperialibacter</taxon>
    </lineage>
</organism>
<sequence>MAEYLVDNVFAAFARNPLFDFANAKLKDDNKAFLVYLNGIARNELTNIYRDQKKKQEGKWSDGLERIVTEIPPLPKNATIEDQVKYEVLQELPFTHRVVYLTYMSYENMGCYLPRKLQKALREYLGISQPTVRVYKKEVLDRFELALKGFKFIKEE</sequence>
<evidence type="ECO:0000313" key="1">
    <source>
        <dbReference type="EMBL" id="WOK07183.1"/>
    </source>
</evidence>
<evidence type="ECO:0008006" key="3">
    <source>
        <dbReference type="Google" id="ProtNLM"/>
    </source>
</evidence>
<evidence type="ECO:0000313" key="2">
    <source>
        <dbReference type="Proteomes" id="UP001302349"/>
    </source>
</evidence>
<accession>A0ABZ0IQ68</accession>